<dbReference type="PANTHER" id="PTHR43072">
    <property type="entry name" value="N-ACETYLTRANSFERASE"/>
    <property type="match status" value="1"/>
</dbReference>
<evidence type="ECO:0000313" key="2">
    <source>
        <dbReference type="EMBL" id="SDF04461.1"/>
    </source>
</evidence>
<dbReference type="SUPFAM" id="SSF46785">
    <property type="entry name" value="Winged helix' DNA-binding domain"/>
    <property type="match status" value="1"/>
</dbReference>
<reference evidence="3" key="1">
    <citation type="submission" date="2016-10" db="EMBL/GenBank/DDBJ databases">
        <authorList>
            <person name="Varghese N."/>
            <person name="Submissions S."/>
        </authorList>
    </citation>
    <scope>NUCLEOTIDE SEQUENCE [LARGE SCALE GENOMIC DNA]</scope>
    <source>
        <strain evidence="3">IBRC-M 10760</strain>
    </source>
</reference>
<dbReference type="RefSeq" id="WP_092688882.1">
    <property type="nucleotide sequence ID" value="NZ_FNBK01000003.1"/>
</dbReference>
<dbReference type="STRING" id="660518.SAMN05216218_103176"/>
<protein>
    <submittedName>
        <fullName evidence="2">Acetyltransferase (GNAT) domain-containing protein</fullName>
    </submittedName>
</protein>
<dbReference type="PROSITE" id="PS51186">
    <property type="entry name" value="GNAT"/>
    <property type="match status" value="1"/>
</dbReference>
<organism evidence="2 3">
    <name type="scientific">Halorientalis regularis</name>
    <dbReference type="NCBI Taxonomy" id="660518"/>
    <lineage>
        <taxon>Archaea</taxon>
        <taxon>Methanobacteriati</taxon>
        <taxon>Methanobacteriota</taxon>
        <taxon>Stenosarchaea group</taxon>
        <taxon>Halobacteria</taxon>
        <taxon>Halobacteriales</taxon>
        <taxon>Haloarculaceae</taxon>
        <taxon>Halorientalis</taxon>
    </lineage>
</organism>
<dbReference type="CDD" id="cd04301">
    <property type="entry name" value="NAT_SF"/>
    <property type="match status" value="1"/>
</dbReference>
<keyword evidence="3" id="KW-1185">Reference proteome</keyword>
<evidence type="ECO:0000313" key="3">
    <source>
        <dbReference type="Proteomes" id="UP000199076"/>
    </source>
</evidence>
<dbReference type="Pfam" id="PF00583">
    <property type="entry name" value="Acetyltransf_1"/>
    <property type="match status" value="1"/>
</dbReference>
<dbReference type="Proteomes" id="UP000199076">
    <property type="component" value="Unassembled WGS sequence"/>
</dbReference>
<dbReference type="Gene3D" id="3.40.630.30">
    <property type="match status" value="1"/>
</dbReference>
<sequence>MSPFGSFDLDDDDRMSIYRYVERHGTVDTSEAAEHVGIDPETFRHHVSILKRDGYVRETDDGNLRVRLDCGESEEHETAGLHYEIRPACKADATGLLGVVREVADQQEHLVAESVAEQLEYEDALFRNNAGKTRVFFVATVEDEVVGWCQVEIPSLAKLSHTAEMTVGVLVEYRRYSIGSHLLQRGMEWARANGCRRVYNSLPETNDLAVSFLQENGWRIEAVRNGHFEIDGEPVDEIMLAADLGGPEPVHSG</sequence>
<dbReference type="InterPro" id="IPR036390">
    <property type="entry name" value="WH_DNA-bd_sf"/>
</dbReference>
<dbReference type="EMBL" id="FNBK01000003">
    <property type="protein sequence ID" value="SDF04461.1"/>
    <property type="molecule type" value="Genomic_DNA"/>
</dbReference>
<dbReference type="AlphaFoldDB" id="A0A1G7HV91"/>
<dbReference type="InterPro" id="IPR016181">
    <property type="entry name" value="Acyl_CoA_acyltransferase"/>
</dbReference>
<name>A0A1G7HV91_9EURY</name>
<dbReference type="InterPro" id="IPR000182">
    <property type="entry name" value="GNAT_dom"/>
</dbReference>
<accession>A0A1G7HV91</accession>
<keyword evidence="2" id="KW-0808">Transferase</keyword>
<gene>
    <name evidence="2" type="ORF">SAMN05216218_103176</name>
</gene>
<dbReference type="CDD" id="cd00090">
    <property type="entry name" value="HTH_ARSR"/>
    <property type="match status" value="1"/>
</dbReference>
<dbReference type="InterPro" id="IPR036388">
    <property type="entry name" value="WH-like_DNA-bd_sf"/>
</dbReference>
<feature type="domain" description="N-acetyltransferase" evidence="1">
    <location>
        <begin position="83"/>
        <end position="242"/>
    </location>
</feature>
<dbReference type="PANTHER" id="PTHR43072:SF52">
    <property type="entry name" value="GCN5-RELATED N-ACETYLTRANSFERASE"/>
    <property type="match status" value="1"/>
</dbReference>
<dbReference type="GO" id="GO:0016747">
    <property type="term" value="F:acyltransferase activity, transferring groups other than amino-acyl groups"/>
    <property type="evidence" value="ECO:0007669"/>
    <property type="project" value="InterPro"/>
</dbReference>
<dbReference type="Gene3D" id="1.10.10.10">
    <property type="entry name" value="Winged helix-like DNA-binding domain superfamily/Winged helix DNA-binding domain"/>
    <property type="match status" value="1"/>
</dbReference>
<dbReference type="InterPro" id="IPR011991">
    <property type="entry name" value="ArsR-like_HTH"/>
</dbReference>
<dbReference type="OrthoDB" id="55684at2157"/>
<dbReference type="SUPFAM" id="SSF55729">
    <property type="entry name" value="Acyl-CoA N-acyltransferases (Nat)"/>
    <property type="match status" value="1"/>
</dbReference>
<evidence type="ECO:0000259" key="1">
    <source>
        <dbReference type="PROSITE" id="PS51186"/>
    </source>
</evidence>
<proteinExistence type="predicted"/>